<dbReference type="PANTHER" id="PTHR41335">
    <property type="entry name" value="MEMBRANE PROTEIN-RELATED"/>
    <property type="match status" value="1"/>
</dbReference>
<keyword evidence="2" id="KW-0812">Transmembrane</keyword>
<keyword evidence="4" id="KW-0472">Membrane</keyword>
<name>A0A378MHU1_LISGR</name>
<feature type="domain" description="Lipopolysaccharide assembly protein A" evidence="5">
    <location>
        <begin position="24"/>
        <end position="85"/>
    </location>
</feature>
<keyword evidence="3" id="KW-1133">Transmembrane helix</keyword>
<reference evidence="6 7" key="1">
    <citation type="submission" date="2018-06" db="EMBL/GenBank/DDBJ databases">
        <authorList>
            <consortium name="Pathogen Informatics"/>
            <person name="Doyle S."/>
        </authorList>
    </citation>
    <scope>NUCLEOTIDE SEQUENCE [LARGE SCALE GENOMIC DNA]</scope>
    <source>
        <strain evidence="7">NCTC 10815</strain>
    </source>
</reference>
<keyword evidence="1" id="KW-1003">Cell membrane</keyword>
<accession>A0A378MHU1</accession>
<dbReference type="AlphaFoldDB" id="A0A378MHU1"/>
<evidence type="ECO:0000256" key="3">
    <source>
        <dbReference type="ARBA" id="ARBA00022989"/>
    </source>
</evidence>
<dbReference type="RefSeq" id="WP_036103905.1">
    <property type="nucleotide sequence ID" value="NZ_JAASVE010000001.1"/>
</dbReference>
<dbReference type="Pfam" id="PF06305">
    <property type="entry name" value="LapA_dom"/>
    <property type="match status" value="1"/>
</dbReference>
<dbReference type="PANTHER" id="PTHR41335:SF1">
    <property type="entry name" value="MEMBRANE PROTEIN"/>
    <property type="match status" value="1"/>
</dbReference>
<evidence type="ECO:0000256" key="4">
    <source>
        <dbReference type="ARBA" id="ARBA00023136"/>
    </source>
</evidence>
<evidence type="ECO:0000313" key="7">
    <source>
        <dbReference type="Proteomes" id="UP000254879"/>
    </source>
</evidence>
<organism evidence="6 7">
    <name type="scientific">Listeria grayi</name>
    <name type="common">Listeria murrayi</name>
    <dbReference type="NCBI Taxonomy" id="1641"/>
    <lineage>
        <taxon>Bacteria</taxon>
        <taxon>Bacillati</taxon>
        <taxon>Bacillota</taxon>
        <taxon>Bacilli</taxon>
        <taxon>Bacillales</taxon>
        <taxon>Listeriaceae</taxon>
        <taxon>Listeria</taxon>
    </lineage>
</organism>
<dbReference type="GO" id="GO:0005886">
    <property type="term" value="C:plasma membrane"/>
    <property type="evidence" value="ECO:0007669"/>
    <property type="project" value="InterPro"/>
</dbReference>
<dbReference type="InterPro" id="IPR010445">
    <property type="entry name" value="LapA_dom"/>
</dbReference>
<sequence length="107" mass="11951">MKVQWQVIVGIILALLIAIFAVINVDAVQVNFLFVEAQWPLILIIIGSVLIGCLIIFCLNLGKARSLKKQIKQLNSQNDDLNRQLTAFREQNAAKPKRAPSTQTPIE</sequence>
<dbReference type="Proteomes" id="UP000254879">
    <property type="component" value="Unassembled WGS sequence"/>
</dbReference>
<evidence type="ECO:0000313" key="6">
    <source>
        <dbReference type="EMBL" id="STY43355.1"/>
    </source>
</evidence>
<dbReference type="EMBL" id="UGPG01000001">
    <property type="protein sequence ID" value="STY43355.1"/>
    <property type="molecule type" value="Genomic_DNA"/>
</dbReference>
<evidence type="ECO:0000259" key="5">
    <source>
        <dbReference type="Pfam" id="PF06305"/>
    </source>
</evidence>
<dbReference type="OrthoDB" id="2990728at2"/>
<evidence type="ECO:0000256" key="2">
    <source>
        <dbReference type="ARBA" id="ARBA00022692"/>
    </source>
</evidence>
<protein>
    <submittedName>
        <fullName evidence="6">Uncharacterized integral membrane protein</fullName>
    </submittedName>
</protein>
<gene>
    <name evidence="6" type="ORF">NCTC10815_00647</name>
</gene>
<evidence type="ECO:0000256" key="1">
    <source>
        <dbReference type="ARBA" id="ARBA00022475"/>
    </source>
</evidence>
<proteinExistence type="predicted"/>